<proteinExistence type="predicted"/>
<evidence type="ECO:0000313" key="1">
    <source>
        <dbReference type="EMBL" id="HGQ35527.1"/>
    </source>
</evidence>
<dbReference type="EMBL" id="DTBD01000005">
    <property type="protein sequence ID" value="HGQ63688.1"/>
    <property type="molecule type" value="Genomic_DNA"/>
</dbReference>
<evidence type="ECO:0000313" key="2">
    <source>
        <dbReference type="EMBL" id="HGQ63688.1"/>
    </source>
</evidence>
<organism evidence="2">
    <name type="scientific">Ignisphaera aggregans</name>
    <dbReference type="NCBI Taxonomy" id="334771"/>
    <lineage>
        <taxon>Archaea</taxon>
        <taxon>Thermoproteota</taxon>
        <taxon>Thermoprotei</taxon>
        <taxon>Desulfurococcales</taxon>
        <taxon>Desulfurococcaceae</taxon>
        <taxon>Ignisphaera</taxon>
    </lineage>
</organism>
<dbReference type="EMBL" id="DTCK01000013">
    <property type="protein sequence ID" value="HGQ35527.1"/>
    <property type="molecule type" value="Genomic_DNA"/>
</dbReference>
<protein>
    <submittedName>
        <fullName evidence="2">Uncharacterized protein</fullName>
    </submittedName>
</protein>
<gene>
    <name evidence="2" type="ORF">ENU08_00335</name>
    <name evidence="1" type="ORF">ENU41_02460</name>
</gene>
<reference evidence="2" key="1">
    <citation type="journal article" date="2020" name="mSystems">
        <title>Genome- and Community-Level Interaction Insights into Carbon Utilization and Element Cycling Functions of Hydrothermarchaeota in Hydrothermal Sediment.</title>
        <authorList>
            <person name="Zhou Z."/>
            <person name="Liu Y."/>
            <person name="Xu W."/>
            <person name="Pan J."/>
            <person name="Luo Z.H."/>
            <person name="Li M."/>
        </authorList>
    </citation>
    <scope>NUCLEOTIDE SEQUENCE [LARGE SCALE GENOMIC DNA]</scope>
    <source>
        <strain evidence="2">SpSt-637</strain>
        <strain evidence="1">SpSt-667</strain>
    </source>
</reference>
<accession>A0A7C4NLQ9</accession>
<dbReference type="AlphaFoldDB" id="A0A7C4NLQ9"/>
<comment type="caution">
    <text evidence="2">The sequence shown here is derived from an EMBL/GenBank/DDBJ whole genome shotgun (WGS) entry which is preliminary data.</text>
</comment>
<sequence>MYRYVYTDMEFIKRKLSPKTVFAWIPVQLIKFSECRPKEIYIVDCFFRTLIENPYVSIMLLRKIPKPKNLKYHDHPPTDIKKIEAECKDVVNDLRQVVNDVSAQDYGKLYELLDTITEYRDTEFTIRFFLRTRRYVISAEKMREADRRIATRIVEKLMNRLCLYDKKANSKLFTPVGSERHYALIYIDPLLRVSGIAIGKHLIEVKTYLKLIKKYNLEKLFSVEPLEHSLGTPH</sequence>
<name>A0A7C4NLQ9_9CREN</name>